<keyword evidence="3" id="KW-1185">Reference proteome</keyword>
<feature type="region of interest" description="Disordered" evidence="1">
    <location>
        <begin position="411"/>
        <end position="450"/>
    </location>
</feature>
<sequence length="634" mass="71846">MDQINEKNPIEELNQISTTENSANPTTNIIWNENEETFLQNLFANTLLSDNFVEKTDFDLGLGFDNLQLNYDPNPSDTSSQLTILSLEDAVLNVQDLKLDPPNFISGSDLLITETKTESSDDQIFKKPSSVLLTPVSTLYQNQIKTKNNETADNLDNNSINKLKRSLKRTKFLSAKNSSQDLIFSKSVPAGKHLKHRQQTITGSNLATNKTLVKLSASSVKNGCTLKLNQHKKMLPKANTTVSSNESVSLKSIDLEKNIFVLKEPSSLDATSNNTSLVIKRDEFDLQIKELSLLDLHSSEDDSSNQDPNKKKNPPPIEFNSNNIHPDSCKNRPNLDKKTDNSNLNISEIITKKLKYTPNTQTDNQLDKSESKETNSLHINPNKHKLDKFIQYFKSLDSSSKEPIVLGQKNSKKSLDSLLSPPSPSNSQKTQNKRKKKDTQQTNVDPNQRPIILISLQSEKTNNNIQTTTTTPQVQSPPQQSNFTMNLENDTLLHMKNLDINTEQTNQNLIMQKSNDTHLNLSDRNSRSYLWNLLKQNSTQEELIENFGSMLHDKISFWDLVQLKLRYSKSNHLKTTYEIIDDYTLLYSNMSALLERFVNEQSNFNSMSDNSSRSRSSSRNIRNARKQSTSGSNR</sequence>
<evidence type="ECO:0000313" key="3">
    <source>
        <dbReference type="Proteomes" id="UP000663879"/>
    </source>
</evidence>
<proteinExistence type="predicted"/>
<feature type="compositionally biased region" description="Basic and acidic residues" evidence="1">
    <location>
        <begin position="1"/>
        <end position="10"/>
    </location>
</feature>
<comment type="caution">
    <text evidence="2">The sequence shown here is derived from an EMBL/GenBank/DDBJ whole genome shotgun (WGS) entry which is preliminary data.</text>
</comment>
<feature type="compositionally biased region" description="Basic and acidic residues" evidence="1">
    <location>
        <begin position="365"/>
        <end position="375"/>
    </location>
</feature>
<feature type="region of interest" description="Disordered" evidence="1">
    <location>
        <begin position="1"/>
        <end position="25"/>
    </location>
</feature>
<feature type="region of interest" description="Disordered" evidence="1">
    <location>
        <begin position="604"/>
        <end position="634"/>
    </location>
</feature>
<gene>
    <name evidence="2" type="ORF">OXX778_LOCUS3312</name>
</gene>
<feature type="compositionally biased region" description="Low complexity" evidence="1">
    <location>
        <begin position="604"/>
        <end position="621"/>
    </location>
</feature>
<dbReference type="AlphaFoldDB" id="A0A813NGR0"/>
<feature type="compositionally biased region" description="Polar residues" evidence="1">
    <location>
        <begin position="14"/>
        <end position="25"/>
    </location>
</feature>
<protein>
    <submittedName>
        <fullName evidence="2">Uncharacterized protein</fullName>
    </submittedName>
</protein>
<dbReference type="OrthoDB" id="10544080at2759"/>
<name>A0A813NGR0_9BILA</name>
<evidence type="ECO:0000256" key="1">
    <source>
        <dbReference type="SAM" id="MobiDB-lite"/>
    </source>
</evidence>
<feature type="compositionally biased region" description="Basic and acidic residues" evidence="1">
    <location>
        <begin position="327"/>
        <end position="340"/>
    </location>
</feature>
<feature type="region of interest" description="Disordered" evidence="1">
    <location>
        <begin position="297"/>
        <end position="343"/>
    </location>
</feature>
<accession>A0A813NGR0</accession>
<organism evidence="2 3">
    <name type="scientific">Brachionus calyciflorus</name>
    <dbReference type="NCBI Taxonomy" id="104777"/>
    <lineage>
        <taxon>Eukaryota</taxon>
        <taxon>Metazoa</taxon>
        <taxon>Spiralia</taxon>
        <taxon>Gnathifera</taxon>
        <taxon>Rotifera</taxon>
        <taxon>Eurotatoria</taxon>
        <taxon>Monogononta</taxon>
        <taxon>Pseudotrocha</taxon>
        <taxon>Ploima</taxon>
        <taxon>Brachionidae</taxon>
        <taxon>Brachionus</taxon>
    </lineage>
</organism>
<dbReference type="EMBL" id="CAJNOC010000287">
    <property type="protein sequence ID" value="CAF0739418.1"/>
    <property type="molecule type" value="Genomic_DNA"/>
</dbReference>
<evidence type="ECO:0000313" key="2">
    <source>
        <dbReference type="EMBL" id="CAF0739418.1"/>
    </source>
</evidence>
<dbReference type="Proteomes" id="UP000663879">
    <property type="component" value="Unassembled WGS sequence"/>
</dbReference>
<feature type="region of interest" description="Disordered" evidence="1">
    <location>
        <begin position="355"/>
        <end position="382"/>
    </location>
</feature>
<reference evidence="2" key="1">
    <citation type="submission" date="2021-02" db="EMBL/GenBank/DDBJ databases">
        <authorList>
            <person name="Nowell W R."/>
        </authorList>
    </citation>
    <scope>NUCLEOTIDE SEQUENCE</scope>
    <source>
        <strain evidence="2">Ploen Becks lab</strain>
    </source>
</reference>